<feature type="non-terminal residue" evidence="1">
    <location>
        <position position="106"/>
    </location>
</feature>
<evidence type="ECO:0000313" key="1">
    <source>
        <dbReference type="EMBL" id="CAG8699303.1"/>
    </source>
</evidence>
<comment type="caution">
    <text evidence="1">The sequence shown here is derived from an EMBL/GenBank/DDBJ whole genome shotgun (WGS) entry which is preliminary data.</text>
</comment>
<organism evidence="1 2">
    <name type="scientific">Dentiscutata heterogama</name>
    <dbReference type="NCBI Taxonomy" id="1316150"/>
    <lineage>
        <taxon>Eukaryota</taxon>
        <taxon>Fungi</taxon>
        <taxon>Fungi incertae sedis</taxon>
        <taxon>Mucoromycota</taxon>
        <taxon>Glomeromycotina</taxon>
        <taxon>Glomeromycetes</taxon>
        <taxon>Diversisporales</taxon>
        <taxon>Gigasporaceae</taxon>
        <taxon>Dentiscutata</taxon>
    </lineage>
</organism>
<reference evidence="1" key="1">
    <citation type="submission" date="2021-06" db="EMBL/GenBank/DDBJ databases">
        <authorList>
            <person name="Kallberg Y."/>
            <person name="Tangrot J."/>
            <person name="Rosling A."/>
        </authorList>
    </citation>
    <scope>NUCLEOTIDE SEQUENCE</scope>
    <source>
        <strain evidence="1">IL203A</strain>
    </source>
</reference>
<protein>
    <submittedName>
        <fullName evidence="1">11465_t:CDS:1</fullName>
    </submittedName>
</protein>
<sequence length="106" mass="12555">INWNDKLRLARQLVNAIKYFHENDVIHTNLNSEKIFIHKGVIKIAFQYQNKVLDVFKNIQYVDPQYLKDLEAYKLNKSSDIYSIGVLLWEISSCVIPFENDVPYSY</sequence>
<keyword evidence="2" id="KW-1185">Reference proteome</keyword>
<proteinExistence type="predicted"/>
<evidence type="ECO:0000313" key="2">
    <source>
        <dbReference type="Proteomes" id="UP000789702"/>
    </source>
</evidence>
<gene>
    <name evidence="1" type="ORF">DHETER_LOCUS11673</name>
</gene>
<dbReference type="Proteomes" id="UP000789702">
    <property type="component" value="Unassembled WGS sequence"/>
</dbReference>
<accession>A0ACA9PF35</accession>
<name>A0ACA9PF35_9GLOM</name>
<dbReference type="EMBL" id="CAJVPU010026261">
    <property type="protein sequence ID" value="CAG8699303.1"/>
    <property type="molecule type" value="Genomic_DNA"/>
</dbReference>
<feature type="non-terminal residue" evidence="1">
    <location>
        <position position="1"/>
    </location>
</feature>